<name>A0A4Q9BA44_9BACT</name>
<protein>
    <recommendedName>
        <fullName evidence="3">Outer membrane protein beta-barrel domain-containing protein</fullName>
    </recommendedName>
</protein>
<evidence type="ECO:0008006" key="3">
    <source>
        <dbReference type="Google" id="ProtNLM"/>
    </source>
</evidence>
<dbReference type="Proteomes" id="UP000293583">
    <property type="component" value="Unassembled WGS sequence"/>
</dbReference>
<accession>A0A4Q9BA44</accession>
<sequence>MRRFFFLWVILGVPLFMMGQRKSATPQKKESQAQSSSWGFGVNTNTNSGILGGFSFLKTFKNRSFVNFDLTNTKDYREFDSPFSYNGKTYVEGKLNYLLNFRPEYGRQWGLLKQSSDGGTSLNGRIATGPTIGIQKPYFVDIVYTDAGGKTLSTSVPMAKALDNSYNKSIISGEGSFFSGLSEAKFIPGWHLKTALEFKFETLKQNYLSLETGFIVDYFSQPVEILNQTTPRSVYTTGYVTFFFGKSK</sequence>
<dbReference type="OrthoDB" id="1523667at2"/>
<dbReference type="EMBL" id="SEWY01000003">
    <property type="protein sequence ID" value="TBH72922.1"/>
    <property type="molecule type" value="Genomic_DNA"/>
</dbReference>
<organism evidence="1 2">
    <name type="scientific">Aquirufa antheringensis</name>
    <dbReference type="NCBI Taxonomy" id="2516559"/>
    <lineage>
        <taxon>Bacteria</taxon>
        <taxon>Pseudomonadati</taxon>
        <taxon>Bacteroidota</taxon>
        <taxon>Cytophagia</taxon>
        <taxon>Cytophagales</taxon>
        <taxon>Flectobacillaceae</taxon>
        <taxon>Aquirufa</taxon>
    </lineage>
</organism>
<evidence type="ECO:0000313" key="1">
    <source>
        <dbReference type="EMBL" id="TBH72922.1"/>
    </source>
</evidence>
<gene>
    <name evidence="1" type="ORF">EWU20_05985</name>
</gene>
<dbReference type="AlphaFoldDB" id="A0A4Q9BA44"/>
<reference evidence="1 2" key="1">
    <citation type="submission" date="2019-02" db="EMBL/GenBank/DDBJ databases">
        <title>Genome of a new Bacteroidetes strain.</title>
        <authorList>
            <person name="Pitt A."/>
        </authorList>
    </citation>
    <scope>NUCLEOTIDE SEQUENCE [LARGE SCALE GENOMIC DNA]</scope>
    <source>
        <strain evidence="1 2">103A-SOEBACH</strain>
    </source>
</reference>
<comment type="caution">
    <text evidence="1">The sequence shown here is derived from an EMBL/GenBank/DDBJ whole genome shotgun (WGS) entry which is preliminary data.</text>
</comment>
<proteinExistence type="predicted"/>
<keyword evidence="2" id="KW-1185">Reference proteome</keyword>
<evidence type="ECO:0000313" key="2">
    <source>
        <dbReference type="Proteomes" id="UP000293583"/>
    </source>
</evidence>
<dbReference type="RefSeq" id="WP_130923103.1">
    <property type="nucleotide sequence ID" value="NZ_CP049835.1"/>
</dbReference>